<accession>A0A101M2R7</accession>
<evidence type="ECO:0000313" key="1">
    <source>
        <dbReference type="EMBL" id="KUM49981.1"/>
    </source>
</evidence>
<gene>
    <name evidence="1" type="ORF">ABT39_MTgene3209</name>
</gene>
<geneLocation type="mitochondrion" evidence="1"/>
<sequence>MYDIAINILTLLFVYSHFTYDIVYPRVIYIYKSCSSKEASCFILGHYDIYIAMETLNLPKAPLVAGVDALGSTKQQCCWW</sequence>
<comment type="caution">
    <text evidence="1">The sequence shown here is derived from an EMBL/GenBank/DDBJ whole genome shotgun (WGS) entry which is preliminary data.</text>
</comment>
<reference evidence="1" key="1">
    <citation type="journal article" date="2015" name="Genome Biol. Evol.">
        <title>Organellar Genomes of White Spruce (Picea glauca): Assembly and Annotation.</title>
        <authorList>
            <person name="Jackman S.D."/>
            <person name="Warren R.L."/>
            <person name="Gibb E.A."/>
            <person name="Vandervalk B.P."/>
            <person name="Mohamadi H."/>
            <person name="Chu J."/>
            <person name="Raymond A."/>
            <person name="Pleasance S."/>
            <person name="Coope R."/>
            <person name="Wildung M.R."/>
            <person name="Ritland C.E."/>
            <person name="Bousquet J."/>
            <person name="Jones S.J."/>
            <person name="Bohlmann J."/>
            <person name="Birol I."/>
        </authorList>
    </citation>
    <scope>NUCLEOTIDE SEQUENCE [LARGE SCALE GENOMIC DNA]</scope>
    <source>
        <tissue evidence="1">Flushing bud</tissue>
    </source>
</reference>
<name>A0A101M2R7_PICGL</name>
<keyword evidence="1" id="KW-0496">Mitochondrion</keyword>
<proteinExistence type="predicted"/>
<protein>
    <submittedName>
        <fullName evidence="1">Uncharacterized protein</fullName>
    </submittedName>
</protein>
<dbReference type="EMBL" id="LKAM01000002">
    <property type="protein sequence ID" value="KUM49981.1"/>
    <property type="molecule type" value="Genomic_DNA"/>
</dbReference>
<organism evidence="1">
    <name type="scientific">Picea glauca</name>
    <name type="common">White spruce</name>
    <name type="synonym">Pinus glauca</name>
    <dbReference type="NCBI Taxonomy" id="3330"/>
    <lineage>
        <taxon>Eukaryota</taxon>
        <taxon>Viridiplantae</taxon>
        <taxon>Streptophyta</taxon>
        <taxon>Embryophyta</taxon>
        <taxon>Tracheophyta</taxon>
        <taxon>Spermatophyta</taxon>
        <taxon>Pinopsida</taxon>
        <taxon>Pinidae</taxon>
        <taxon>Conifers I</taxon>
        <taxon>Pinales</taxon>
        <taxon>Pinaceae</taxon>
        <taxon>Picea</taxon>
    </lineage>
</organism>
<dbReference type="AlphaFoldDB" id="A0A101M2R7"/>